<evidence type="ECO:0000256" key="4">
    <source>
        <dbReference type="ARBA" id="ARBA00023128"/>
    </source>
</evidence>
<dbReference type="Proteomes" id="UP000000539">
    <property type="component" value="Chromosome 3"/>
</dbReference>
<dbReference type="FunFam" id="3.30.230.10:FF:000002">
    <property type="entry name" value="30S ribosomal protein S5"/>
    <property type="match status" value="1"/>
</dbReference>
<dbReference type="PANTHER" id="PTHR48277">
    <property type="entry name" value="MITOCHONDRIAL RIBOSOMAL PROTEIN S5"/>
    <property type="match status" value="1"/>
</dbReference>
<evidence type="ECO:0000256" key="1">
    <source>
        <dbReference type="ARBA" id="ARBA00004173"/>
    </source>
</evidence>
<dbReference type="InterPro" id="IPR048584">
    <property type="entry name" value="Ribosomal_uS5m_N"/>
</dbReference>
<dbReference type="GO" id="GO:0003735">
    <property type="term" value="F:structural constituent of ribosome"/>
    <property type="evidence" value="ECO:0000318"/>
    <property type="project" value="GO_Central"/>
</dbReference>
<dbReference type="Pfam" id="PF00333">
    <property type="entry name" value="Ribosomal_S5"/>
    <property type="match status" value="1"/>
</dbReference>
<dbReference type="Pfam" id="PF03719">
    <property type="entry name" value="Ribosomal_S5_C"/>
    <property type="match status" value="1"/>
</dbReference>
<sequence length="436" mass="48865">MAAAVVAAAGRVCAFGVVRAAWRGFASVPVKGSCCSYSSLAWSLQVRCSISVSQNVIVQQCRQSSFFNTSTAEELWKGALAETGVGVRKGRGKRRKKKLKKNLNRGQEIGEGRSGFLWPGLNAPLIKSGRVQTLTQRKKEERDKIQSEIIQQRDTWEKKRKIKIKREGGWSGKCWGGVLLDPPDPGPNGETYEDFETRVIEVKNVFCMKAKEGRKKSIRALVAVGNGKGAAGFALGKAGDRMNALRKAKNKAIRSLHFIELYQNHTIYHDVTVKFKRTHIRMKKQNKGFVPHMLVGALLAFCCPSCFPLQFKIPEKGYGLRCHRAIITICKLIGIKDMYAKVTGSKNLINITRALFKGLTQQETHQQLANQKNLYVVEFREEQGPLPIVVALPEGTVREDPEPEDEVPDTKLEWCEVKEAQGMKKSPWANVRRTVW</sequence>
<evidence type="ECO:0000256" key="8">
    <source>
        <dbReference type="PROSITE-ProRule" id="PRU00268"/>
    </source>
</evidence>
<evidence type="ECO:0000256" key="2">
    <source>
        <dbReference type="ARBA" id="ARBA00008945"/>
    </source>
</evidence>
<dbReference type="Gene3D" id="3.30.230.10">
    <property type="match status" value="1"/>
</dbReference>
<dbReference type="FunFam" id="3.30.160.20:FF:000022">
    <property type="entry name" value="28S ribosomal protein S5, mitochondrial"/>
    <property type="match status" value="1"/>
</dbReference>
<accession>A0A8V0YYB2</accession>
<dbReference type="Pfam" id="PF21251">
    <property type="entry name" value="Ribosomal_uS5m_N"/>
    <property type="match status" value="1"/>
</dbReference>
<evidence type="ECO:0000256" key="9">
    <source>
        <dbReference type="RuleBase" id="RU003823"/>
    </source>
</evidence>
<gene>
    <name evidence="11" type="primary">MRPS5</name>
</gene>
<dbReference type="OrthoDB" id="309483at2759"/>
<dbReference type="GO" id="GO:0005743">
    <property type="term" value="C:mitochondrial inner membrane"/>
    <property type="evidence" value="ECO:0007669"/>
    <property type="project" value="UniProtKB-ARBA"/>
</dbReference>
<evidence type="ECO:0000256" key="6">
    <source>
        <dbReference type="ARBA" id="ARBA00039335"/>
    </source>
</evidence>
<keyword evidence="4" id="KW-0496">Mitochondrion</keyword>
<reference evidence="11" key="1">
    <citation type="submission" date="2020-11" db="EMBL/GenBank/DDBJ databases">
        <title>Gallus gallus (Chicken) genome, bGalGal1, GRCg7b, maternal haplotype autosomes + Z &amp; W.</title>
        <authorList>
            <person name="Warren W."/>
            <person name="Formenti G."/>
            <person name="Fedrigo O."/>
            <person name="Haase B."/>
            <person name="Mountcastle J."/>
            <person name="Balacco J."/>
            <person name="Tracey A."/>
            <person name="Schneider V."/>
            <person name="Okimoto R."/>
            <person name="Cheng H."/>
            <person name="Hawken R."/>
            <person name="Howe K."/>
            <person name="Jarvis E.D."/>
        </authorList>
    </citation>
    <scope>NUCLEOTIDE SEQUENCE [LARGE SCALE GENOMIC DNA]</scope>
    <source>
        <strain evidence="11">Broiler</strain>
    </source>
</reference>
<dbReference type="GO" id="GO:0006412">
    <property type="term" value="P:translation"/>
    <property type="evidence" value="ECO:0000318"/>
    <property type="project" value="GO_Central"/>
</dbReference>
<dbReference type="InterPro" id="IPR020568">
    <property type="entry name" value="Ribosomal_Su5_D2-typ_SF"/>
</dbReference>
<dbReference type="GO" id="GO:0005763">
    <property type="term" value="C:mitochondrial small ribosomal subunit"/>
    <property type="evidence" value="ECO:0000318"/>
    <property type="project" value="GO_Central"/>
</dbReference>
<reference evidence="11" key="3">
    <citation type="submission" date="2025-09" db="UniProtKB">
        <authorList>
            <consortium name="Ensembl"/>
        </authorList>
    </citation>
    <scope>IDENTIFICATION</scope>
    <source>
        <strain evidence="11">broiler</strain>
    </source>
</reference>
<dbReference type="FunCoup" id="A0A8V0YYB2">
    <property type="interactions" value="261"/>
</dbReference>
<dbReference type="AlphaFoldDB" id="A0A8V0YYB2"/>
<organism evidence="11 12">
    <name type="scientific">Gallus gallus</name>
    <name type="common">Chicken</name>
    <dbReference type="NCBI Taxonomy" id="9031"/>
    <lineage>
        <taxon>Eukaryota</taxon>
        <taxon>Metazoa</taxon>
        <taxon>Chordata</taxon>
        <taxon>Craniata</taxon>
        <taxon>Vertebrata</taxon>
        <taxon>Euteleostomi</taxon>
        <taxon>Archelosauria</taxon>
        <taxon>Archosauria</taxon>
        <taxon>Dinosauria</taxon>
        <taxon>Saurischia</taxon>
        <taxon>Theropoda</taxon>
        <taxon>Coelurosauria</taxon>
        <taxon>Aves</taxon>
        <taxon>Neognathae</taxon>
        <taxon>Galloanserae</taxon>
        <taxon>Galliformes</taxon>
        <taxon>Phasianidae</taxon>
        <taxon>Phasianinae</taxon>
        <taxon>Gallus</taxon>
    </lineage>
</organism>
<dbReference type="InterPro" id="IPR000851">
    <property type="entry name" value="Ribosomal_uS5"/>
</dbReference>
<evidence type="ECO:0000256" key="7">
    <source>
        <dbReference type="ARBA" id="ARBA00041606"/>
    </source>
</evidence>
<proteinExistence type="evidence at protein level"/>
<keyword evidence="5 8" id="KW-0687">Ribonucleoprotein</keyword>
<feature type="domain" description="S5 DRBM" evidence="10">
    <location>
        <begin position="195"/>
        <end position="259"/>
    </location>
</feature>
<name>A0A8V0YYB2_CHICK</name>
<comment type="similarity">
    <text evidence="2 9">Belongs to the universal ribosomal protein uS5 family.</text>
</comment>
<dbReference type="SUPFAM" id="SSF54768">
    <property type="entry name" value="dsRNA-binding domain-like"/>
    <property type="match status" value="1"/>
</dbReference>
<dbReference type="SUPFAM" id="SSF54211">
    <property type="entry name" value="Ribosomal protein S5 domain 2-like"/>
    <property type="match status" value="1"/>
</dbReference>
<dbReference type="InterPro" id="IPR005324">
    <property type="entry name" value="Ribosomal_uS5_C"/>
</dbReference>
<keyword evidence="13" id="KW-1267">Proteomics identification</keyword>
<dbReference type="InterPro" id="IPR013810">
    <property type="entry name" value="Ribosomal_uS5_N"/>
</dbReference>
<evidence type="ECO:0000313" key="12">
    <source>
        <dbReference type="Proteomes" id="UP000000539"/>
    </source>
</evidence>
<evidence type="ECO:0000256" key="5">
    <source>
        <dbReference type="ARBA" id="ARBA00023274"/>
    </source>
</evidence>
<dbReference type="Ensembl" id="ENSGALT00010040812.1">
    <property type="protein sequence ID" value="ENSGALP00010023776.1"/>
    <property type="gene ID" value="ENSGALG00010016909.1"/>
</dbReference>
<dbReference type="PANTHER" id="PTHR48277:SF1">
    <property type="entry name" value="MITOCHONDRIAL RIBOSOMAL PROTEIN S5"/>
    <property type="match status" value="1"/>
</dbReference>
<dbReference type="InterPro" id="IPR018192">
    <property type="entry name" value="Ribosomal_uS5_N_CS"/>
</dbReference>
<dbReference type="GO" id="GO:0003723">
    <property type="term" value="F:RNA binding"/>
    <property type="evidence" value="ECO:0007669"/>
    <property type="project" value="InterPro"/>
</dbReference>
<evidence type="ECO:0007829" key="13">
    <source>
        <dbReference type="PeptideAtlas" id="A0A8V0YYB2"/>
    </source>
</evidence>
<dbReference type="InterPro" id="IPR014721">
    <property type="entry name" value="Ribsml_uS5_D2-typ_fold_subgr"/>
</dbReference>
<evidence type="ECO:0000259" key="10">
    <source>
        <dbReference type="PROSITE" id="PS50881"/>
    </source>
</evidence>
<dbReference type="Gene3D" id="3.30.160.20">
    <property type="match status" value="1"/>
</dbReference>
<dbReference type="PROSITE" id="PS00585">
    <property type="entry name" value="RIBOSOMAL_S5"/>
    <property type="match status" value="1"/>
</dbReference>
<dbReference type="GeneTree" id="ENSGT00390000001878"/>
<comment type="subcellular location">
    <subcellularLocation>
        <location evidence="1">Mitochondrion</location>
    </subcellularLocation>
</comment>
<evidence type="ECO:0000313" key="11">
    <source>
        <dbReference type="Ensembl" id="ENSGALP00010023776.1"/>
    </source>
</evidence>
<evidence type="ECO:0000256" key="3">
    <source>
        <dbReference type="ARBA" id="ARBA00022980"/>
    </source>
</evidence>
<keyword evidence="3 8" id="KW-0689">Ribosomal protein</keyword>
<reference evidence="11" key="2">
    <citation type="submission" date="2025-08" db="UniProtKB">
        <authorList>
            <consortium name="Ensembl"/>
        </authorList>
    </citation>
    <scope>IDENTIFICATION</scope>
    <source>
        <strain evidence="11">broiler</strain>
    </source>
</reference>
<dbReference type="PROSITE" id="PS50881">
    <property type="entry name" value="S5_DSRBD"/>
    <property type="match status" value="1"/>
</dbReference>
<protein>
    <recommendedName>
        <fullName evidence="6">Small ribosomal subunit protein uS5m</fullName>
    </recommendedName>
    <alternativeName>
        <fullName evidence="7">28S ribosomal protein S5, mitochondrial</fullName>
    </alternativeName>
</protein>
<keyword evidence="12" id="KW-1185">Reference proteome</keyword>